<proteinExistence type="predicted"/>
<dbReference type="Proteomes" id="UP001597260">
    <property type="component" value="Unassembled WGS sequence"/>
</dbReference>
<dbReference type="EMBL" id="JBHTMP010000035">
    <property type="protein sequence ID" value="MFD1323648.1"/>
    <property type="molecule type" value="Genomic_DNA"/>
</dbReference>
<evidence type="ECO:0000313" key="2">
    <source>
        <dbReference type="Proteomes" id="UP001597260"/>
    </source>
</evidence>
<dbReference type="Gene3D" id="3.90.1170.40">
    <property type="entry name" value="Molybdopterin biosynthesis MoaE subunit"/>
    <property type="match status" value="1"/>
</dbReference>
<dbReference type="RefSeq" id="WP_377573094.1">
    <property type="nucleotide sequence ID" value="NZ_JBHTMP010000035.1"/>
</dbReference>
<dbReference type="SUPFAM" id="SSF54690">
    <property type="entry name" value="Molybdopterin synthase subunit MoaE"/>
    <property type="match status" value="1"/>
</dbReference>
<dbReference type="Pfam" id="PF02391">
    <property type="entry name" value="MoaE"/>
    <property type="match status" value="1"/>
</dbReference>
<reference evidence="2" key="1">
    <citation type="journal article" date="2019" name="Int. J. Syst. Evol. Microbiol.">
        <title>The Global Catalogue of Microorganisms (GCM) 10K type strain sequencing project: providing services to taxonomists for standard genome sequencing and annotation.</title>
        <authorList>
            <consortium name="The Broad Institute Genomics Platform"/>
            <consortium name="The Broad Institute Genome Sequencing Center for Infectious Disease"/>
            <person name="Wu L."/>
            <person name="Ma J."/>
        </authorList>
    </citation>
    <scope>NUCLEOTIDE SEQUENCE [LARGE SCALE GENOMIC DNA]</scope>
    <source>
        <strain evidence="2">JCM 31037</strain>
    </source>
</reference>
<accession>A0ABW3YKS5</accession>
<dbReference type="InterPro" id="IPR003448">
    <property type="entry name" value="Mopterin_biosynth_MoaE"/>
</dbReference>
<keyword evidence="2" id="KW-1185">Reference proteome</keyword>
<sequence length="143" mass="14924">MGTAGQVTLVAVTEEPIDLAAHEAAVADPRAGAVVSFQGVVRDHDHGRTVTRLNYEGHPTASDVLREVAAEIAADPAVYAVAVSHRVGALAIGDVALVATVSTAHRAAAFAVCARLVDEVKARLPVWKHQVFADGGEEWVNCP</sequence>
<dbReference type="InterPro" id="IPR036563">
    <property type="entry name" value="MoaE_sf"/>
</dbReference>
<comment type="caution">
    <text evidence="1">The sequence shown here is derived from an EMBL/GenBank/DDBJ whole genome shotgun (WGS) entry which is preliminary data.</text>
</comment>
<evidence type="ECO:0000313" key="1">
    <source>
        <dbReference type="EMBL" id="MFD1323648.1"/>
    </source>
</evidence>
<protein>
    <submittedName>
        <fullName evidence="1">Molybdenum cofactor biosynthesis protein MoaE</fullName>
    </submittedName>
</protein>
<organism evidence="1 2">
    <name type="scientific">Micromonospora sonneratiae</name>
    <dbReference type="NCBI Taxonomy" id="1184706"/>
    <lineage>
        <taxon>Bacteria</taxon>
        <taxon>Bacillati</taxon>
        <taxon>Actinomycetota</taxon>
        <taxon>Actinomycetes</taxon>
        <taxon>Micromonosporales</taxon>
        <taxon>Micromonosporaceae</taxon>
        <taxon>Micromonospora</taxon>
    </lineage>
</organism>
<gene>
    <name evidence="1" type="ORF">ACFQ4H_21410</name>
</gene>
<dbReference type="PANTHER" id="PTHR23404">
    <property type="entry name" value="MOLYBDOPTERIN SYNTHASE RELATED"/>
    <property type="match status" value="1"/>
</dbReference>
<dbReference type="CDD" id="cd00756">
    <property type="entry name" value="MoaE"/>
    <property type="match status" value="1"/>
</dbReference>
<name>A0ABW3YKS5_9ACTN</name>